<organism evidence="4 5">
    <name type="scientific">Fulvivirga sedimenti</name>
    <dbReference type="NCBI Taxonomy" id="2879465"/>
    <lineage>
        <taxon>Bacteria</taxon>
        <taxon>Pseudomonadati</taxon>
        <taxon>Bacteroidota</taxon>
        <taxon>Cytophagia</taxon>
        <taxon>Cytophagales</taxon>
        <taxon>Fulvivirgaceae</taxon>
        <taxon>Fulvivirga</taxon>
    </lineage>
</organism>
<keyword evidence="2 3" id="KW-0802">TPR repeat</keyword>
<protein>
    <submittedName>
        <fullName evidence="4">Tetratricopeptide repeat protein</fullName>
    </submittedName>
</protein>
<evidence type="ECO:0000256" key="3">
    <source>
        <dbReference type="PROSITE-ProRule" id="PRU00339"/>
    </source>
</evidence>
<gene>
    <name evidence="4" type="ORF">LDX50_06180</name>
</gene>
<dbReference type="PROSITE" id="PS50005">
    <property type="entry name" value="TPR"/>
    <property type="match status" value="7"/>
</dbReference>
<dbReference type="PANTHER" id="PTHR44858:SF1">
    <property type="entry name" value="UDP-N-ACETYLGLUCOSAMINE--PEPTIDE N-ACETYLGLUCOSAMINYLTRANSFERASE SPINDLY-RELATED"/>
    <property type="match status" value="1"/>
</dbReference>
<dbReference type="Gene3D" id="1.25.40.10">
    <property type="entry name" value="Tetratricopeptide repeat domain"/>
    <property type="match status" value="10"/>
</dbReference>
<dbReference type="Pfam" id="PF13432">
    <property type="entry name" value="TPR_16"/>
    <property type="match status" value="5"/>
</dbReference>
<evidence type="ECO:0000313" key="5">
    <source>
        <dbReference type="Proteomes" id="UP001139409"/>
    </source>
</evidence>
<dbReference type="InterPro" id="IPR050498">
    <property type="entry name" value="Ycf3"/>
</dbReference>
<evidence type="ECO:0000256" key="2">
    <source>
        <dbReference type="ARBA" id="ARBA00022803"/>
    </source>
</evidence>
<dbReference type="SMART" id="SM00028">
    <property type="entry name" value="TPR"/>
    <property type="match status" value="23"/>
</dbReference>
<feature type="repeat" description="TPR" evidence="3">
    <location>
        <begin position="164"/>
        <end position="197"/>
    </location>
</feature>
<name>A0A9X1KXR4_9BACT</name>
<dbReference type="InterPro" id="IPR019734">
    <property type="entry name" value="TPR_rpt"/>
</dbReference>
<evidence type="ECO:0000313" key="4">
    <source>
        <dbReference type="EMBL" id="MCA6074447.1"/>
    </source>
</evidence>
<feature type="repeat" description="TPR" evidence="3">
    <location>
        <begin position="130"/>
        <end position="163"/>
    </location>
</feature>
<comment type="caution">
    <text evidence="4">The sequence shown here is derived from an EMBL/GenBank/DDBJ whole genome shotgun (WGS) entry which is preliminary data.</text>
</comment>
<dbReference type="AlphaFoldDB" id="A0A9X1KXR4"/>
<keyword evidence="5" id="KW-1185">Reference proteome</keyword>
<dbReference type="SUPFAM" id="SSF48452">
    <property type="entry name" value="TPR-like"/>
    <property type="match status" value="5"/>
</dbReference>
<keyword evidence="1" id="KW-0677">Repeat</keyword>
<feature type="repeat" description="TPR" evidence="3">
    <location>
        <begin position="897"/>
        <end position="930"/>
    </location>
</feature>
<sequence length="1175" mass="132125">MKSLAAIGIFFLSVLPLSLYSQERDSVLTQLYAKANERLEEGAYKTAVIDYNQLVNSNFRDGKIYLKRGIAHYHLGEFQAAADDFDQAFRQQLRDPELIGYRGMNKYALKDYQGAGSDLEQAAMQGFRNQDAFYMLGNIRFQMGRYGDAIERYDEAEKLGLSTAVLFNNRGKAKLELNNNAEAVTDFNRSIKIDPSLEIAHRNRAEANFRMENWPEALKDLDHLIKSGDADANTIFQHGIVSMKLEKFEEAVSDFQRAEAKGISPGDINPLMAEAYYALHEFKKAAVYFDKIVRATPGDLQAWQKLGTSHYYDGQFVQADKALTEAIDRGNTSKESFGYRGMSRYKLDRKEDAFNDLTRVSTMGFTNEDAYYFLGEMLMEKGQNETAIAQLNKAIALNPQKCGAYEARARAYSSMNEISLALEDIAKAIKIEENSILWTTSGMIRLKGGQYKEAISDLQKAEKLGASGVEIYRAQSDALFALKEYIPALEKYRQTLKAGDDDPVILQRIAECEYRNGALEEAYSAFKKAEASAPVPSALQYPYAHSAFEKKDYKKVIALLSEVSDKGTPIETERMRAISYYALKQYEPAAAAAGRATSDVEMERIGGLSFYYLGKPELAIQHLEKAEKQEETVHALAKSYQTTKNSVSAEKNLTWLIDEGFGKTEYYVDRGTIRMETNKTGALADFNKALEIDPELKNARAMRAQILYNDAQYTSAITDLEILLLAGHDLKNVAFMLGISYLETGDVQKAQEMLEKAEAAGSSEPRLFAELGRIHFEAQNWEGTIQALDRAITPSQYADLRILRGQAHFKLEGYEKSVQDLETVKDHNAASLFALGKSYYELDRHERASATLKMAFDANSADSEIPYLLGNSYFRLDNYKGAIDSYLKAIVNGNQDPVLYNNLGKAYEQTGGVEDAISAYTKALEIDPDYNRARQNRGEALYNNGNYAGAIDDLSKIEEKDDRVNFYLAESYFKTSAWKQALQYYNRSIDGGRKTGDVYHQRGRTYLELDQVSAGLADIDLAIKAGKKDAGVYLDRARANIYLNNERAALTDLNEAIAQDKENPDAYYNRGYLRELQENFNEAISDYKMVISLDPKDDKAYYSLANSMVSVGNVGGALEPIDKAISLNDQDASYFKVKGNILYRIDRGEEACENWKKSVSLGDRKSSFYIDQYCK</sequence>
<reference evidence="4" key="1">
    <citation type="submission" date="2021-09" db="EMBL/GenBank/DDBJ databases">
        <title>Fulvivirga sp. isolated from coastal sediment.</title>
        <authorList>
            <person name="Yu H."/>
        </authorList>
    </citation>
    <scope>NUCLEOTIDE SEQUENCE</scope>
    <source>
        <strain evidence="4">1062</strain>
    </source>
</reference>
<feature type="repeat" description="TPR" evidence="3">
    <location>
        <begin position="368"/>
        <end position="401"/>
    </location>
</feature>
<proteinExistence type="predicted"/>
<dbReference type="Proteomes" id="UP001139409">
    <property type="component" value="Unassembled WGS sequence"/>
</dbReference>
<feature type="repeat" description="TPR" evidence="3">
    <location>
        <begin position="1064"/>
        <end position="1097"/>
    </location>
</feature>
<dbReference type="EMBL" id="JAIXNE010000001">
    <property type="protein sequence ID" value="MCA6074447.1"/>
    <property type="molecule type" value="Genomic_DNA"/>
</dbReference>
<evidence type="ECO:0000256" key="1">
    <source>
        <dbReference type="ARBA" id="ARBA00022737"/>
    </source>
</evidence>
<dbReference type="RefSeq" id="WP_225697539.1">
    <property type="nucleotide sequence ID" value="NZ_JAIXNE010000001.1"/>
</dbReference>
<dbReference type="Pfam" id="PF13414">
    <property type="entry name" value="TPR_11"/>
    <property type="match status" value="1"/>
</dbReference>
<dbReference type="Pfam" id="PF12895">
    <property type="entry name" value="ANAPC3"/>
    <property type="match status" value="1"/>
</dbReference>
<dbReference type="InterPro" id="IPR011990">
    <property type="entry name" value="TPR-like_helical_dom_sf"/>
</dbReference>
<dbReference type="PROSITE" id="PS50293">
    <property type="entry name" value="TPR_REGION"/>
    <property type="match status" value="2"/>
</dbReference>
<feature type="repeat" description="TPR" evidence="3">
    <location>
        <begin position="62"/>
        <end position="95"/>
    </location>
</feature>
<dbReference type="Pfam" id="PF00515">
    <property type="entry name" value="TPR_1"/>
    <property type="match status" value="1"/>
</dbReference>
<feature type="repeat" description="TPR" evidence="3">
    <location>
        <begin position="863"/>
        <end position="896"/>
    </location>
</feature>
<accession>A0A9X1KXR4</accession>
<dbReference type="PANTHER" id="PTHR44858">
    <property type="entry name" value="TETRATRICOPEPTIDE REPEAT PROTEIN 6"/>
    <property type="match status" value="1"/>
</dbReference>